<feature type="domain" description="ODAD1 central coiled coil region" evidence="4">
    <location>
        <begin position="151"/>
        <end position="425"/>
    </location>
</feature>
<dbReference type="Pfam" id="PF21773">
    <property type="entry name" value="ODAD1_CC"/>
    <property type="match status" value="1"/>
</dbReference>
<evidence type="ECO:0000256" key="2">
    <source>
        <dbReference type="SAM" id="Coils"/>
    </source>
</evidence>
<dbReference type="EMBL" id="QEAM01000302">
    <property type="protein sequence ID" value="TPX41786.1"/>
    <property type="molecule type" value="Genomic_DNA"/>
</dbReference>
<evidence type="ECO:0000256" key="1">
    <source>
        <dbReference type="ARBA" id="ARBA00023054"/>
    </source>
</evidence>
<dbReference type="VEuPathDB" id="FungiDB:SeMB42_g07516"/>
<dbReference type="AlphaFoldDB" id="A0A507CRK2"/>
<evidence type="ECO:0000313" key="5">
    <source>
        <dbReference type="EMBL" id="TPX41786.1"/>
    </source>
</evidence>
<protein>
    <recommendedName>
        <fullName evidence="4">ODAD1 central coiled coil region domain-containing protein</fullName>
    </recommendedName>
</protein>
<keyword evidence="1 2" id="KW-0175">Coiled coil</keyword>
<feature type="compositionally biased region" description="Basic and acidic residues" evidence="3">
    <location>
        <begin position="592"/>
        <end position="601"/>
    </location>
</feature>
<gene>
    <name evidence="5" type="ORF">SeLEV6574_g05925</name>
</gene>
<sequence length="636" mass="70123">MAARTMAQARPSTLGSDADISDGMTEIELQKLQRQYRIMEGDRKAYSEESRLLITKQRANVDKLKRDHQQLQDQLTMLQQRNSDPRRRDATRRAEAMAEQAEMYQRKIRQIAAEIASLDESIAGMDKDVDVQRKKLGERVLGIFNTDAIDKQIRVLENRLDKALIKYNKALTSNKGLRSTIDSLRRERLVFDSLHRKFERDLLEEKRRVAEVVEASNAAYEARDEAQAKIVALRERAEKEGAAYAQEIKELDRALEQDKRLKEFMAAKIAERIKDSDHSGRRAGHDKDHLPAKLPSAEALAESIKNHESALADLQEATGCADAAALVEAFRASEDECFSLFAYVAEVHGEAERTAAQVDAARAAIQAAQAGTQVAEETRKQQMALLDEKLRGFKELSKHYEQAEQELAGAADVLRRAIEGLIAKLPTLDPPQPTIKPTPILNVSVDNSIGPINESEEDAAQSELPRPISAANGSNTEAALTQQSLFKRALSSELLEPGAGITDATVLAFLAALERRANQLLTLNFLLSPRRMPVVGADGEQIAPRDVLANTADKGVGLLGVGPAPALSSITIVAPSTGDDHDSGDDEDEGDERPLTREELLQKTLRVLSRREKSAAGTTKIGSGAKSRRRKTKKSE</sequence>
<evidence type="ECO:0000256" key="3">
    <source>
        <dbReference type="SAM" id="MobiDB-lite"/>
    </source>
</evidence>
<organism evidence="5 6">
    <name type="scientific">Synchytrium endobioticum</name>
    <dbReference type="NCBI Taxonomy" id="286115"/>
    <lineage>
        <taxon>Eukaryota</taxon>
        <taxon>Fungi</taxon>
        <taxon>Fungi incertae sedis</taxon>
        <taxon>Chytridiomycota</taxon>
        <taxon>Chytridiomycota incertae sedis</taxon>
        <taxon>Chytridiomycetes</taxon>
        <taxon>Synchytriales</taxon>
        <taxon>Synchytriaceae</taxon>
        <taxon>Synchytrium</taxon>
    </lineage>
</organism>
<feature type="region of interest" description="Disordered" evidence="3">
    <location>
        <begin position="1"/>
        <end position="21"/>
    </location>
</feature>
<dbReference type="PANTHER" id="PTHR21694">
    <property type="entry name" value="COILED-COIL DOMAIN-CONTAINING PROTEIN 63"/>
    <property type="match status" value="1"/>
</dbReference>
<dbReference type="PANTHER" id="PTHR21694:SF18">
    <property type="entry name" value="COILED-COIL DOMAIN-CONTAINING PROTEIN 63"/>
    <property type="match status" value="1"/>
</dbReference>
<comment type="caution">
    <text evidence="5">The sequence shown here is derived from an EMBL/GenBank/DDBJ whole genome shotgun (WGS) entry which is preliminary data.</text>
</comment>
<feature type="compositionally biased region" description="Acidic residues" evidence="3">
    <location>
        <begin position="582"/>
        <end position="591"/>
    </location>
</feature>
<feature type="region of interest" description="Disordered" evidence="3">
    <location>
        <begin position="573"/>
        <end position="636"/>
    </location>
</feature>
<dbReference type="OrthoDB" id="6766775at2759"/>
<accession>A0A507CRK2</accession>
<feature type="coiled-coil region" evidence="2">
    <location>
        <begin position="203"/>
        <end position="254"/>
    </location>
</feature>
<evidence type="ECO:0000313" key="6">
    <source>
        <dbReference type="Proteomes" id="UP000320475"/>
    </source>
</evidence>
<feature type="compositionally biased region" description="Basic residues" evidence="3">
    <location>
        <begin position="626"/>
        <end position="636"/>
    </location>
</feature>
<name>A0A507CRK2_9FUNG</name>
<reference evidence="5 6" key="1">
    <citation type="journal article" date="2019" name="Sci. Rep.">
        <title>Comparative genomics of chytrid fungi reveal insights into the obligate biotrophic and pathogenic lifestyle of Synchytrium endobioticum.</title>
        <authorList>
            <person name="van de Vossenberg B.T.L.H."/>
            <person name="Warris S."/>
            <person name="Nguyen H.D.T."/>
            <person name="van Gent-Pelzer M.P.E."/>
            <person name="Joly D.L."/>
            <person name="van de Geest H.C."/>
            <person name="Bonants P.J.M."/>
            <person name="Smith D.S."/>
            <person name="Levesque C.A."/>
            <person name="van der Lee T.A.J."/>
        </authorList>
    </citation>
    <scope>NUCLEOTIDE SEQUENCE [LARGE SCALE GENOMIC DNA]</scope>
    <source>
        <strain evidence="5 6">LEV6574</strain>
    </source>
</reference>
<feature type="coiled-coil region" evidence="2">
    <location>
        <begin position="386"/>
        <end position="413"/>
    </location>
</feature>
<dbReference type="InterPro" id="IPR051876">
    <property type="entry name" value="ODA-DC/CCD"/>
</dbReference>
<feature type="coiled-coil region" evidence="2">
    <location>
        <begin position="29"/>
        <end position="121"/>
    </location>
</feature>
<dbReference type="Proteomes" id="UP000320475">
    <property type="component" value="Unassembled WGS sequence"/>
</dbReference>
<evidence type="ECO:0000259" key="4">
    <source>
        <dbReference type="Pfam" id="PF21773"/>
    </source>
</evidence>
<dbReference type="InterPro" id="IPR049258">
    <property type="entry name" value="ODAD1_CC"/>
</dbReference>
<proteinExistence type="predicted"/>